<feature type="domain" description="Agenet" evidence="5">
    <location>
        <begin position="94"/>
        <end position="153"/>
    </location>
</feature>
<accession>A0AAV3S2R5</accession>
<keyword evidence="3" id="KW-0175">Coiled coil</keyword>
<reference evidence="6 7" key="1">
    <citation type="submission" date="2024-01" db="EMBL/GenBank/DDBJ databases">
        <title>The complete chloroplast genome sequence of Lithospermum erythrorhizon: insights into the phylogenetic relationship among Boraginaceae species and the maternal lineages of purple gromwells.</title>
        <authorList>
            <person name="Okada T."/>
            <person name="Watanabe K."/>
        </authorList>
    </citation>
    <scope>NUCLEOTIDE SEQUENCE [LARGE SCALE GENOMIC DNA]</scope>
</reference>
<evidence type="ECO:0000256" key="1">
    <source>
        <dbReference type="ARBA" id="ARBA00022448"/>
    </source>
</evidence>
<dbReference type="InterPro" id="IPR008395">
    <property type="entry name" value="Agenet-like_dom"/>
</dbReference>
<dbReference type="Proteomes" id="UP001454036">
    <property type="component" value="Unassembled WGS sequence"/>
</dbReference>
<sequence>MQRKKEVFRIGTKVEVTCKEEGFLDSWYTCTIIRKPRRLKDSPACKKHQKCSKLHYWVEYQTICDEENQSQPLRECIEASLIRPLPPSSSACTTNFQMFDVVEANYSDGWWVGAIVEVRNINDGFKYLVAFESPYDEIEFRRDELRHHLSWLGGNKWTHVPKKIVQRCRLDGNETVRSFQLQTIPTEISTMERMPSPAERLKLATRDNAEGSQSLGRKNIVQALEAPPLLSQSCRLSSSEGNPRCKRKMNGNSKKNDCKSYKKIRRVGPNKEAVQRFLTLLEDGEEPGESGAMHERIIEQSPTSDIAGSHCISQTNELQISEIVDEIIDIEEVVDKQGDWQSNALVVYPNPTLNQHSQPHLASVSLHPLSDQSLTWLFTKRSEMWKESMEIVLYTSTNPALTECSKPHPATVVPISDQSRTWPFTMRSKMWKVIKSMEVFKRVPQMLHFSPLTEHKEDMREGIAICMMMKFAYEVERITSVSPDDLQRTNIIHDILGNLKELEPHGFNTTPLEVYLNELLETMDRENKLQEDLDKVKSGVRECQAEKNDADRKLSELVEQMKSFEAQLNSAKSVKDLKEQQLSELESKKDIISSELHHIRLTKKPFQW</sequence>
<evidence type="ECO:0000313" key="7">
    <source>
        <dbReference type="Proteomes" id="UP001454036"/>
    </source>
</evidence>
<dbReference type="InterPro" id="IPR014002">
    <property type="entry name" value="Agenet_dom_plant"/>
</dbReference>
<name>A0AAV3S2R5_LITER</name>
<keyword evidence="2" id="KW-0341">Growth regulation</keyword>
<dbReference type="InterPro" id="IPR007930">
    <property type="entry name" value="DUF724"/>
</dbReference>
<dbReference type="CDD" id="cd20406">
    <property type="entry name" value="Tudor_Agenet_AtDUF_rpt2_4"/>
    <property type="match status" value="1"/>
</dbReference>
<keyword evidence="7" id="KW-1185">Reference proteome</keyword>
<dbReference type="SMART" id="SM00743">
    <property type="entry name" value="Agenet"/>
    <property type="match status" value="2"/>
</dbReference>
<dbReference type="PANTHER" id="PTHR31917">
    <property type="entry name" value="AGENET DOMAIN-CONTAINING PROTEIN-RELATED"/>
    <property type="match status" value="1"/>
</dbReference>
<evidence type="ECO:0000256" key="3">
    <source>
        <dbReference type="SAM" id="Coils"/>
    </source>
</evidence>
<proteinExistence type="predicted"/>
<feature type="coiled-coil region" evidence="3">
    <location>
        <begin position="540"/>
        <end position="595"/>
    </location>
</feature>
<evidence type="ECO:0000259" key="5">
    <source>
        <dbReference type="SMART" id="SM00743"/>
    </source>
</evidence>
<feature type="region of interest" description="Disordered" evidence="4">
    <location>
        <begin position="233"/>
        <end position="257"/>
    </location>
</feature>
<comment type="caution">
    <text evidence="6">The sequence shown here is derived from an EMBL/GenBank/DDBJ whole genome shotgun (WGS) entry which is preliminary data.</text>
</comment>
<keyword evidence="1" id="KW-0813">Transport</keyword>
<dbReference type="Pfam" id="PF05266">
    <property type="entry name" value="DUF724"/>
    <property type="match status" value="1"/>
</dbReference>
<dbReference type="PANTHER" id="PTHR31917:SF164">
    <property type="entry name" value="DUF724 DOMAIN-CONTAINING PROTEIN 7-LIKE"/>
    <property type="match status" value="1"/>
</dbReference>
<protein>
    <recommendedName>
        <fullName evidence="5">Agenet domain-containing protein</fullName>
    </recommendedName>
</protein>
<evidence type="ECO:0000256" key="2">
    <source>
        <dbReference type="ARBA" id="ARBA00022604"/>
    </source>
</evidence>
<dbReference type="CDD" id="cd20405">
    <property type="entry name" value="Tudor_Agenet_AtDUF_rpt1_3"/>
    <property type="match status" value="1"/>
</dbReference>
<dbReference type="EMBL" id="BAABME010014758">
    <property type="protein sequence ID" value="GAA0187480.1"/>
    <property type="molecule type" value="Genomic_DNA"/>
</dbReference>
<dbReference type="Pfam" id="PF05641">
    <property type="entry name" value="Agenet"/>
    <property type="match status" value="1"/>
</dbReference>
<dbReference type="AlphaFoldDB" id="A0AAV3S2R5"/>
<evidence type="ECO:0000256" key="4">
    <source>
        <dbReference type="SAM" id="MobiDB-lite"/>
    </source>
</evidence>
<gene>
    <name evidence="6" type="ORF">LIER_34768</name>
</gene>
<feature type="domain" description="Agenet" evidence="5">
    <location>
        <begin position="6"/>
        <end position="90"/>
    </location>
</feature>
<organism evidence="6 7">
    <name type="scientific">Lithospermum erythrorhizon</name>
    <name type="common">Purple gromwell</name>
    <name type="synonym">Lithospermum officinale var. erythrorhizon</name>
    <dbReference type="NCBI Taxonomy" id="34254"/>
    <lineage>
        <taxon>Eukaryota</taxon>
        <taxon>Viridiplantae</taxon>
        <taxon>Streptophyta</taxon>
        <taxon>Embryophyta</taxon>
        <taxon>Tracheophyta</taxon>
        <taxon>Spermatophyta</taxon>
        <taxon>Magnoliopsida</taxon>
        <taxon>eudicotyledons</taxon>
        <taxon>Gunneridae</taxon>
        <taxon>Pentapetalae</taxon>
        <taxon>asterids</taxon>
        <taxon>lamiids</taxon>
        <taxon>Boraginales</taxon>
        <taxon>Boraginaceae</taxon>
        <taxon>Boraginoideae</taxon>
        <taxon>Lithospermeae</taxon>
        <taxon>Lithospermum</taxon>
    </lineage>
</organism>
<evidence type="ECO:0000313" key="6">
    <source>
        <dbReference type="EMBL" id="GAA0187480.1"/>
    </source>
</evidence>